<feature type="compositionally biased region" description="Polar residues" evidence="1">
    <location>
        <begin position="651"/>
        <end position="660"/>
    </location>
</feature>
<dbReference type="EMBL" id="KZ819324">
    <property type="protein sequence ID" value="PWN21986.1"/>
    <property type="molecule type" value="Genomic_DNA"/>
</dbReference>
<dbReference type="PANTHER" id="PTHR47369:SF1">
    <property type="entry name" value="BTB_POZ DOMAIN-CONTAINING PROTEIN"/>
    <property type="match status" value="1"/>
</dbReference>
<gene>
    <name evidence="2" type="ORF">BCV69DRAFT_281894</name>
</gene>
<feature type="non-terminal residue" evidence="2">
    <location>
        <position position="1528"/>
    </location>
</feature>
<keyword evidence="3" id="KW-1185">Reference proteome</keyword>
<feature type="region of interest" description="Disordered" evidence="1">
    <location>
        <begin position="291"/>
        <end position="400"/>
    </location>
</feature>
<dbReference type="PANTHER" id="PTHR47369">
    <property type="entry name" value="BTB/POZ DOMAIN-CONTAINING PROTEIN"/>
    <property type="match status" value="1"/>
</dbReference>
<dbReference type="GeneID" id="37013889"/>
<evidence type="ECO:0000313" key="2">
    <source>
        <dbReference type="EMBL" id="PWN21986.1"/>
    </source>
</evidence>
<evidence type="ECO:0000313" key="3">
    <source>
        <dbReference type="Proteomes" id="UP000245942"/>
    </source>
</evidence>
<feature type="compositionally biased region" description="Polar residues" evidence="1">
    <location>
        <begin position="961"/>
        <end position="971"/>
    </location>
</feature>
<sequence>MALQASLAVQPPDQQSEETDAWRTATRLRTQRQEQTGHAPTQAPPQQDVVTSPPSKSQTLSNHIRQAALLSSQCHDVSVAAFDRVYRLHRIFLVQSSFFSSMLRGGFSEGLNYRPPGMNYSSSSSSSDSGSTLRLTFDDPNITRPAFEYCIAHLYAAAPELILPQWAIASTAQPLSSYWPPTSGPRSRPLPIAAASATGDYQPATPRFLVSLLCTSLWLGVPSLTASAFTLILASFTPYTVSTYLRFALGRPLIGAQEARERGESSEAIWDWELEGPCWGMESIGTLEQGRGASYETSSTAAPMQRTDTSRTAVSSYHSDYEDAPSDEGDQDHKPTRSSSIRLSETRRGARNRSRSSLRQDLQDGEDDQRSASGSRVFNHKHQPSANAAPNVAGSIPGSYDPSSYDTFGRAAPPPEISLDYGPYGRRVAESCFCYFARWGREIAAAEEVKWGRDEAALHALLDSMERGQDAAHGQALVCEAVAPYLLPRGCLPARLPDEPSAAGAWRPGDKKVQIEAAVQWDLPCPALNVFSHPALSHTLFEIRSLGLPFTPGLTEELMYFVDPMSGSSLGLASSHLVDFLSSDAFFVRNELQRYDVAKNIVTFRRDQKALVEELQDALGLLDEGFGYAYTDDSQLGAPTDTSAFVKAEPTDSQDFGSSPSRHDDSVAGRVRARSRAGSSASARPWTTPPRLLSSAVLPTGAPTPSSRNLPSSRLNTQHHADDASMDLDDSFQGSRAPKSWLAPNREGDEFQMLEEDDVHYARLFEQGIYYSHLDFDDLKRLSEEAAMLADAGRETEDGYSDSDGESRRAGERGSVLSSRRQAATQMFAPVEVLQAALWAGHDLRARVMGAGQSSQEEGGVESIRRGLAFMGDSNAEGLPASTSGVLETGAGVRSQEGLITAPERDESLLGISSSLKQFAQAFQQTIAGHSRRGPAPRFGRGARGETPSTPLGSPLRAAASRSTPEGTSLTLGGLSYSPLTPGGVRAGGAHPAAKNLLNKRYFSVPVDDTVRYGEYFTGLLGASSSNGQASGASASIATDPSYASDATGLAAMRDPLSLPATVPPHARTAVKKILPVIADSLLLSNVDRYLTGGPLSDMKRITGNLFGLKNKASTGKALGKVGVEVSRKKAVLDGELQGDVPASPSSFFSPGKSRTAQSVGSRSNPIDLSNSGGTPEGSAQEPPANTARDEEERGSGFGQRNNITPAAHSEDDRDFDSGLQLARLETRSWTGFEPMRIGVEYYGLDLLEEKHRLYSPSFFYAGSVWNLYVQTIRKPKGTQLGVYLHRQSPMEPLPPATASPESVANFYHGTHGGGGAITTTPGAPREAGATLIDEQLQQGVASGSNGGARGRLPGQQGQGQGQGQGPGQVPHLPARLDSLPINSNLSLPLNAAANAGANHNVNANRDAGGTPPPPRYGAAFTQPELPFTAVSPSVPSNGPPVLPGISPAVPYRDPRRLVRAFFSIHCHAPLGSALTRFDSGPDRFLESQSWGWKSSSLMGVWELQKGALSGGRAETADGFRCVVTMGV</sequence>
<feature type="compositionally biased region" description="Polar residues" evidence="1">
    <location>
        <begin position="1144"/>
        <end position="1174"/>
    </location>
</feature>
<dbReference type="Gene3D" id="3.30.710.10">
    <property type="entry name" value="Potassium Channel Kv1.1, Chain A"/>
    <property type="match status" value="1"/>
</dbReference>
<dbReference type="STRING" id="1684307.A0A316U9V0"/>
<feature type="region of interest" description="Disordered" evidence="1">
    <location>
        <begin position="1"/>
        <end position="61"/>
    </location>
</feature>
<dbReference type="InterPro" id="IPR011333">
    <property type="entry name" value="SKP1/BTB/POZ_sf"/>
</dbReference>
<evidence type="ECO:0008006" key="4">
    <source>
        <dbReference type="Google" id="ProtNLM"/>
    </source>
</evidence>
<feature type="region of interest" description="Disordered" evidence="1">
    <location>
        <begin position="1401"/>
        <end position="1421"/>
    </location>
</feature>
<reference evidence="2 3" key="1">
    <citation type="journal article" date="2018" name="Mol. Biol. Evol.">
        <title>Broad Genomic Sampling Reveals a Smut Pathogenic Ancestry of the Fungal Clade Ustilaginomycotina.</title>
        <authorList>
            <person name="Kijpornyongpan T."/>
            <person name="Mondo S.J."/>
            <person name="Barry K."/>
            <person name="Sandor L."/>
            <person name="Lee J."/>
            <person name="Lipzen A."/>
            <person name="Pangilinan J."/>
            <person name="LaButti K."/>
            <person name="Hainaut M."/>
            <person name="Henrissat B."/>
            <person name="Grigoriev I.V."/>
            <person name="Spatafora J.W."/>
            <person name="Aime M.C."/>
        </authorList>
    </citation>
    <scope>NUCLEOTIDE SEQUENCE [LARGE SCALE GENOMIC DNA]</scope>
    <source>
        <strain evidence="2 3">MCA 4718</strain>
    </source>
</reference>
<feature type="compositionally biased region" description="Polar residues" evidence="1">
    <location>
        <begin position="703"/>
        <end position="717"/>
    </location>
</feature>
<accession>A0A316U9V0</accession>
<name>A0A316U9V0_9BASI</name>
<feature type="compositionally biased region" description="Polar residues" evidence="1">
    <location>
        <begin position="33"/>
        <end position="61"/>
    </location>
</feature>
<feature type="region of interest" description="Disordered" evidence="1">
    <location>
        <begin position="1293"/>
        <end position="1326"/>
    </location>
</feature>
<feature type="region of interest" description="Disordered" evidence="1">
    <location>
        <begin position="1137"/>
        <end position="1215"/>
    </location>
</feature>
<feature type="region of interest" description="Disordered" evidence="1">
    <location>
        <begin position="791"/>
        <end position="818"/>
    </location>
</feature>
<proteinExistence type="predicted"/>
<feature type="region of interest" description="Disordered" evidence="1">
    <location>
        <begin position="1341"/>
        <end position="1381"/>
    </location>
</feature>
<dbReference type="OrthoDB" id="6359943at2759"/>
<protein>
    <recommendedName>
        <fullName evidence="4">BTB domain-containing protein</fullName>
    </recommendedName>
</protein>
<feature type="compositionally biased region" description="Gly residues" evidence="1">
    <location>
        <begin position="1357"/>
        <end position="1367"/>
    </location>
</feature>
<dbReference type="Proteomes" id="UP000245942">
    <property type="component" value="Unassembled WGS sequence"/>
</dbReference>
<feature type="region of interest" description="Disordered" evidence="1">
    <location>
        <begin position="927"/>
        <end position="973"/>
    </location>
</feature>
<evidence type="ECO:0000256" key="1">
    <source>
        <dbReference type="SAM" id="MobiDB-lite"/>
    </source>
</evidence>
<feature type="region of interest" description="Disordered" evidence="1">
    <location>
        <begin position="649"/>
        <end position="717"/>
    </location>
</feature>
<feature type="compositionally biased region" description="Polar residues" evidence="1">
    <location>
        <begin position="295"/>
        <end position="318"/>
    </location>
</feature>
<organism evidence="2 3">
    <name type="scientific">Pseudomicrostroma glucosiphilum</name>
    <dbReference type="NCBI Taxonomy" id="1684307"/>
    <lineage>
        <taxon>Eukaryota</taxon>
        <taxon>Fungi</taxon>
        <taxon>Dikarya</taxon>
        <taxon>Basidiomycota</taxon>
        <taxon>Ustilaginomycotina</taxon>
        <taxon>Exobasidiomycetes</taxon>
        <taxon>Microstromatales</taxon>
        <taxon>Microstromatales incertae sedis</taxon>
        <taxon>Pseudomicrostroma</taxon>
    </lineage>
</organism>
<feature type="region of interest" description="Disordered" evidence="1">
    <location>
        <begin position="724"/>
        <end position="743"/>
    </location>
</feature>
<dbReference type="RefSeq" id="XP_025349146.1">
    <property type="nucleotide sequence ID" value="XM_025492155.1"/>
</dbReference>